<organism evidence="2 3">
    <name type="scientific">Pleurodeles waltl</name>
    <name type="common">Iberian ribbed newt</name>
    <dbReference type="NCBI Taxonomy" id="8319"/>
    <lineage>
        <taxon>Eukaryota</taxon>
        <taxon>Metazoa</taxon>
        <taxon>Chordata</taxon>
        <taxon>Craniata</taxon>
        <taxon>Vertebrata</taxon>
        <taxon>Euteleostomi</taxon>
        <taxon>Amphibia</taxon>
        <taxon>Batrachia</taxon>
        <taxon>Caudata</taxon>
        <taxon>Salamandroidea</taxon>
        <taxon>Salamandridae</taxon>
        <taxon>Pleurodelinae</taxon>
        <taxon>Pleurodeles</taxon>
    </lineage>
</organism>
<proteinExistence type="predicted"/>
<dbReference type="Proteomes" id="UP001066276">
    <property type="component" value="Chromosome 5"/>
</dbReference>
<dbReference type="AlphaFoldDB" id="A0AAV7RQ30"/>
<reference evidence="2" key="1">
    <citation type="journal article" date="2022" name="bioRxiv">
        <title>Sequencing and chromosome-scale assembly of the giantPleurodeles waltlgenome.</title>
        <authorList>
            <person name="Brown T."/>
            <person name="Elewa A."/>
            <person name="Iarovenko S."/>
            <person name="Subramanian E."/>
            <person name="Araus A.J."/>
            <person name="Petzold A."/>
            <person name="Susuki M."/>
            <person name="Suzuki K.-i.T."/>
            <person name="Hayashi T."/>
            <person name="Toyoda A."/>
            <person name="Oliveira C."/>
            <person name="Osipova E."/>
            <person name="Leigh N.D."/>
            <person name="Simon A."/>
            <person name="Yun M.H."/>
        </authorList>
    </citation>
    <scope>NUCLEOTIDE SEQUENCE</scope>
    <source>
        <strain evidence="2">20211129_DDA</strain>
        <tissue evidence="2">Liver</tissue>
    </source>
</reference>
<comment type="caution">
    <text evidence="2">The sequence shown here is derived from an EMBL/GenBank/DDBJ whole genome shotgun (WGS) entry which is preliminary data.</text>
</comment>
<dbReference type="EMBL" id="JANPWB010000009">
    <property type="protein sequence ID" value="KAJ1153033.1"/>
    <property type="molecule type" value="Genomic_DNA"/>
</dbReference>
<feature type="compositionally biased region" description="Basic residues" evidence="1">
    <location>
        <begin position="129"/>
        <end position="146"/>
    </location>
</feature>
<evidence type="ECO:0000313" key="2">
    <source>
        <dbReference type="EMBL" id="KAJ1153033.1"/>
    </source>
</evidence>
<evidence type="ECO:0000256" key="1">
    <source>
        <dbReference type="SAM" id="MobiDB-lite"/>
    </source>
</evidence>
<evidence type="ECO:0000313" key="3">
    <source>
        <dbReference type="Proteomes" id="UP001066276"/>
    </source>
</evidence>
<feature type="compositionally biased region" description="Low complexity" evidence="1">
    <location>
        <begin position="9"/>
        <end position="20"/>
    </location>
</feature>
<protein>
    <submittedName>
        <fullName evidence="2">Uncharacterized protein</fullName>
    </submittedName>
</protein>
<sequence>MGKGRPEAPVRTTPRTVGPPKTRPQLRHPTGASSHSTPHVRCPSSGPHQAMAQNSRRRSHCGKTGTPPQKYAQSAPIPQPRPSRQTPEPGGGAPDRQADPRHQTPLRQAGEAHFRQPSTRPLPDPKPSMGHKKPAALSKRSIRHSARINAENRP</sequence>
<name>A0AAV7RQ30_PLEWA</name>
<feature type="region of interest" description="Disordered" evidence="1">
    <location>
        <begin position="1"/>
        <end position="154"/>
    </location>
</feature>
<gene>
    <name evidence="2" type="ORF">NDU88_005800</name>
</gene>
<accession>A0AAV7RQ30</accession>
<keyword evidence="3" id="KW-1185">Reference proteome</keyword>